<feature type="compositionally biased region" description="Basic and acidic residues" evidence="1">
    <location>
        <begin position="80"/>
        <end position="89"/>
    </location>
</feature>
<dbReference type="Proteomes" id="UP001209570">
    <property type="component" value="Unassembled WGS sequence"/>
</dbReference>
<comment type="caution">
    <text evidence="2">The sequence shown here is derived from an EMBL/GenBank/DDBJ whole genome shotgun (WGS) entry which is preliminary data.</text>
</comment>
<protein>
    <recommendedName>
        <fullName evidence="4">BZIP domain-containing protein</fullName>
    </recommendedName>
</protein>
<dbReference type="AlphaFoldDB" id="A0AAD5Q7U8"/>
<evidence type="ECO:0000313" key="2">
    <source>
        <dbReference type="EMBL" id="KAJ0395307.1"/>
    </source>
</evidence>
<evidence type="ECO:0000256" key="1">
    <source>
        <dbReference type="SAM" id="MobiDB-lite"/>
    </source>
</evidence>
<accession>A0AAD5Q7U8</accession>
<proteinExistence type="predicted"/>
<feature type="compositionally biased region" description="Basic and acidic residues" evidence="1">
    <location>
        <begin position="22"/>
        <end position="34"/>
    </location>
</feature>
<reference evidence="2" key="1">
    <citation type="submission" date="2021-12" db="EMBL/GenBank/DDBJ databases">
        <title>Prjna785345.</title>
        <authorList>
            <person name="Rujirawat T."/>
            <person name="Krajaejun T."/>
        </authorList>
    </citation>
    <scope>NUCLEOTIDE SEQUENCE</scope>
    <source>
        <strain evidence="2">Pi057C3</strain>
    </source>
</reference>
<dbReference type="EMBL" id="JAKCXM010000352">
    <property type="protein sequence ID" value="KAJ0395307.1"/>
    <property type="molecule type" value="Genomic_DNA"/>
</dbReference>
<keyword evidence="3" id="KW-1185">Reference proteome</keyword>
<gene>
    <name evidence="2" type="ORF">P43SY_003205</name>
</gene>
<feature type="region of interest" description="Disordered" evidence="1">
    <location>
        <begin position="69"/>
        <end position="93"/>
    </location>
</feature>
<evidence type="ECO:0008006" key="4">
    <source>
        <dbReference type="Google" id="ProtNLM"/>
    </source>
</evidence>
<evidence type="ECO:0000313" key="3">
    <source>
        <dbReference type="Proteomes" id="UP001209570"/>
    </source>
</evidence>
<sequence length="175" mass="19970">MLVAVFEDLLMLDPKSSARAKNARDRQRRNDIERRSRRRRRARVEGLKAEVAMLEAVVTSLQLLDQETRATGEEGQANQAKEDEAREATLESSSARAYLCQETKRLLAERWQLQESFARHEGSVRAIQVILDDVERSTLEDMPSERPLDSASPISDILFEDLELESEASWGDLLE</sequence>
<organism evidence="2 3">
    <name type="scientific">Pythium insidiosum</name>
    <name type="common">Pythiosis disease agent</name>
    <dbReference type="NCBI Taxonomy" id="114742"/>
    <lineage>
        <taxon>Eukaryota</taxon>
        <taxon>Sar</taxon>
        <taxon>Stramenopiles</taxon>
        <taxon>Oomycota</taxon>
        <taxon>Peronosporomycetes</taxon>
        <taxon>Pythiales</taxon>
        <taxon>Pythiaceae</taxon>
        <taxon>Pythium</taxon>
    </lineage>
</organism>
<feature type="region of interest" description="Disordered" evidence="1">
    <location>
        <begin position="17"/>
        <end position="39"/>
    </location>
</feature>
<name>A0AAD5Q7U8_PYTIN</name>